<dbReference type="PANTHER" id="PTHR30537:SF35">
    <property type="entry name" value="TRANSCRIPTIONAL REGULATORY PROTEIN"/>
    <property type="match status" value="1"/>
</dbReference>
<feature type="domain" description="HTH lysR-type" evidence="5">
    <location>
        <begin position="1"/>
        <end position="59"/>
    </location>
</feature>
<evidence type="ECO:0000313" key="6">
    <source>
        <dbReference type="EMBL" id="PWI33595.1"/>
    </source>
</evidence>
<keyword evidence="7" id="KW-1185">Reference proteome</keyword>
<dbReference type="PANTHER" id="PTHR30537">
    <property type="entry name" value="HTH-TYPE TRANSCRIPTIONAL REGULATOR"/>
    <property type="match status" value="1"/>
</dbReference>
<sequence>MDTLDGLKTIVAVVETGSFTLAADRLGTSKALVSKYVSQVESDLSVRLFNRTTRRIAITQAGKEYYELALDLLDRFDALQDTLQAGQHNTSGSLRVTASQTFAEEILYPRLSDFMQCYPHIQLDLIVTNKKLDLIENGIDVAIRAGELVDSSLNYRPIKTLSYSLYAVPELLTRIEKPIEASDLNRLPCLIDTNMHADCRWPIRQGNGDVFYLPVTPVFRSNNPRVIRKLAIDGTGIAFLPDSIVAEHVLSGTLVRLLPHHPPIQFQLSALFPNRTYLPEKTRVFLDFIKQHV</sequence>
<proteinExistence type="inferred from homology"/>
<dbReference type="InterPro" id="IPR036390">
    <property type="entry name" value="WH_DNA-bd_sf"/>
</dbReference>
<dbReference type="Gene3D" id="3.40.190.290">
    <property type="match status" value="1"/>
</dbReference>
<keyword evidence="3" id="KW-0238">DNA-binding</keyword>
<dbReference type="SUPFAM" id="SSF53850">
    <property type="entry name" value="Periplasmic binding protein-like II"/>
    <property type="match status" value="1"/>
</dbReference>
<dbReference type="Pfam" id="PF00126">
    <property type="entry name" value="HTH_1"/>
    <property type="match status" value="1"/>
</dbReference>
<dbReference type="FunFam" id="1.10.10.10:FF:000001">
    <property type="entry name" value="LysR family transcriptional regulator"/>
    <property type="match status" value="1"/>
</dbReference>
<reference evidence="6 7" key="1">
    <citation type="submission" date="2018-05" db="EMBL/GenBank/DDBJ databases">
        <title>Vibrio limimaris sp. nov., isolated from marine sediment.</title>
        <authorList>
            <person name="Li C.-M."/>
        </authorList>
    </citation>
    <scope>NUCLEOTIDE SEQUENCE [LARGE SCALE GENOMIC DNA]</scope>
    <source>
        <strain evidence="6 7">E4404</strain>
    </source>
</reference>
<evidence type="ECO:0000256" key="1">
    <source>
        <dbReference type="ARBA" id="ARBA00009437"/>
    </source>
</evidence>
<evidence type="ECO:0000256" key="4">
    <source>
        <dbReference type="ARBA" id="ARBA00023163"/>
    </source>
</evidence>
<gene>
    <name evidence="6" type="ORF">DI392_09020</name>
</gene>
<protein>
    <submittedName>
        <fullName evidence="6">LysR family transcriptional regulator</fullName>
    </submittedName>
</protein>
<dbReference type="OrthoDB" id="9786526at2"/>
<dbReference type="InterPro" id="IPR058163">
    <property type="entry name" value="LysR-type_TF_proteobact-type"/>
</dbReference>
<comment type="similarity">
    <text evidence="1">Belongs to the LysR transcriptional regulatory family.</text>
</comment>
<dbReference type="Gene3D" id="1.10.10.10">
    <property type="entry name" value="Winged helix-like DNA-binding domain superfamily/Winged helix DNA-binding domain"/>
    <property type="match status" value="1"/>
</dbReference>
<dbReference type="SUPFAM" id="SSF46785">
    <property type="entry name" value="Winged helix' DNA-binding domain"/>
    <property type="match status" value="1"/>
</dbReference>
<dbReference type="GO" id="GO:0006351">
    <property type="term" value="P:DNA-templated transcription"/>
    <property type="evidence" value="ECO:0007669"/>
    <property type="project" value="TreeGrafter"/>
</dbReference>
<dbReference type="InterPro" id="IPR036388">
    <property type="entry name" value="WH-like_DNA-bd_sf"/>
</dbReference>
<dbReference type="Proteomes" id="UP000245362">
    <property type="component" value="Unassembled WGS sequence"/>
</dbReference>
<dbReference type="PROSITE" id="PS50931">
    <property type="entry name" value="HTH_LYSR"/>
    <property type="match status" value="1"/>
</dbReference>
<keyword evidence="2" id="KW-0805">Transcription regulation</keyword>
<evidence type="ECO:0000256" key="3">
    <source>
        <dbReference type="ARBA" id="ARBA00023125"/>
    </source>
</evidence>
<comment type="caution">
    <text evidence="6">The sequence shown here is derived from an EMBL/GenBank/DDBJ whole genome shotgun (WGS) entry which is preliminary data.</text>
</comment>
<keyword evidence="4" id="KW-0804">Transcription</keyword>
<dbReference type="AlphaFoldDB" id="A0A2U3BA34"/>
<dbReference type="InterPro" id="IPR005119">
    <property type="entry name" value="LysR_subst-bd"/>
</dbReference>
<evidence type="ECO:0000256" key="2">
    <source>
        <dbReference type="ARBA" id="ARBA00023015"/>
    </source>
</evidence>
<evidence type="ECO:0000259" key="5">
    <source>
        <dbReference type="PROSITE" id="PS50931"/>
    </source>
</evidence>
<dbReference type="RefSeq" id="WP_109319586.1">
    <property type="nucleotide sequence ID" value="NZ_QFWT01000004.1"/>
</dbReference>
<dbReference type="Pfam" id="PF03466">
    <property type="entry name" value="LysR_substrate"/>
    <property type="match status" value="1"/>
</dbReference>
<dbReference type="EMBL" id="QFWT01000004">
    <property type="protein sequence ID" value="PWI33595.1"/>
    <property type="molecule type" value="Genomic_DNA"/>
</dbReference>
<name>A0A2U3BA34_9VIBR</name>
<dbReference type="GO" id="GO:0003700">
    <property type="term" value="F:DNA-binding transcription factor activity"/>
    <property type="evidence" value="ECO:0007669"/>
    <property type="project" value="InterPro"/>
</dbReference>
<accession>A0A2U3BA34</accession>
<organism evidence="6 7">
    <name type="scientific">Vibrio albus</name>
    <dbReference type="NCBI Taxonomy" id="2200953"/>
    <lineage>
        <taxon>Bacteria</taxon>
        <taxon>Pseudomonadati</taxon>
        <taxon>Pseudomonadota</taxon>
        <taxon>Gammaproteobacteria</taxon>
        <taxon>Vibrionales</taxon>
        <taxon>Vibrionaceae</taxon>
        <taxon>Vibrio</taxon>
    </lineage>
</organism>
<dbReference type="CDD" id="cd08422">
    <property type="entry name" value="PBP2_CrgA_like"/>
    <property type="match status" value="1"/>
</dbReference>
<dbReference type="GO" id="GO:0043565">
    <property type="term" value="F:sequence-specific DNA binding"/>
    <property type="evidence" value="ECO:0007669"/>
    <property type="project" value="TreeGrafter"/>
</dbReference>
<dbReference type="InterPro" id="IPR000847">
    <property type="entry name" value="LysR_HTH_N"/>
</dbReference>
<evidence type="ECO:0000313" key="7">
    <source>
        <dbReference type="Proteomes" id="UP000245362"/>
    </source>
</evidence>